<accession>A0AAN8TA30</accession>
<evidence type="ECO:0000313" key="2">
    <source>
        <dbReference type="EMBL" id="KAK6784668.1"/>
    </source>
</evidence>
<dbReference type="EMBL" id="JBANQN010000007">
    <property type="protein sequence ID" value="KAK6784668.1"/>
    <property type="molecule type" value="Genomic_DNA"/>
</dbReference>
<evidence type="ECO:0000313" key="3">
    <source>
        <dbReference type="Proteomes" id="UP001371456"/>
    </source>
</evidence>
<dbReference type="Proteomes" id="UP001371456">
    <property type="component" value="Unassembled WGS sequence"/>
</dbReference>
<sequence length="292" mass="34385">MEIVDKVHYGFILLQKIMEQLIREINPNCIVSDVFFPWTVDLAKELQNSRFSFQPATFIYQCAWVFIREFIPYKNVASDSERFLIPDLPLDIKMKISEIEDFLKEETEYKKTVDDILQAEVRSHSIIHNTCSDLEPGFAQLYEKARGVKRWHIGPLALFINKYEAEISSKQISNLNNSCSDPWKGYSDCFNCLEDKQPNFVLFVCFGSMIRFFDDQLKKMAVGLKASNCPTIWVFREQYKNEVDEKDRCDWSRNDNFYTDKLLETLGLAIEIGADVWNLGLYYRLHPFQERR</sequence>
<keyword evidence="3" id="KW-1185">Reference proteome</keyword>
<dbReference type="PANTHER" id="PTHR48047">
    <property type="entry name" value="GLYCOSYLTRANSFERASE"/>
    <property type="match status" value="1"/>
</dbReference>
<comment type="similarity">
    <text evidence="1">Belongs to the UDP-glycosyltransferase family.</text>
</comment>
<dbReference type="PANTHER" id="PTHR48047:SF64">
    <property type="entry name" value="UDP-GLYCOSYLTRANSFERASES DOMAIN-CONTAINING PROTEIN"/>
    <property type="match status" value="1"/>
</dbReference>
<proteinExistence type="inferred from homology"/>
<dbReference type="Gene3D" id="3.40.50.2000">
    <property type="entry name" value="Glycogen Phosphorylase B"/>
    <property type="match status" value="2"/>
</dbReference>
<dbReference type="SUPFAM" id="SSF53756">
    <property type="entry name" value="UDP-Glycosyltransferase/glycogen phosphorylase"/>
    <property type="match status" value="1"/>
</dbReference>
<organism evidence="2 3">
    <name type="scientific">Solanum bulbocastanum</name>
    <name type="common">Wild potato</name>
    <dbReference type="NCBI Taxonomy" id="147425"/>
    <lineage>
        <taxon>Eukaryota</taxon>
        <taxon>Viridiplantae</taxon>
        <taxon>Streptophyta</taxon>
        <taxon>Embryophyta</taxon>
        <taxon>Tracheophyta</taxon>
        <taxon>Spermatophyta</taxon>
        <taxon>Magnoliopsida</taxon>
        <taxon>eudicotyledons</taxon>
        <taxon>Gunneridae</taxon>
        <taxon>Pentapetalae</taxon>
        <taxon>asterids</taxon>
        <taxon>lamiids</taxon>
        <taxon>Solanales</taxon>
        <taxon>Solanaceae</taxon>
        <taxon>Solanoideae</taxon>
        <taxon>Solaneae</taxon>
        <taxon>Solanum</taxon>
    </lineage>
</organism>
<dbReference type="AlphaFoldDB" id="A0AAN8TA30"/>
<protein>
    <submittedName>
        <fullName evidence="2">Uncharacterized protein</fullName>
    </submittedName>
</protein>
<comment type="caution">
    <text evidence="2">The sequence shown here is derived from an EMBL/GenBank/DDBJ whole genome shotgun (WGS) entry which is preliminary data.</text>
</comment>
<name>A0AAN8TA30_SOLBU</name>
<evidence type="ECO:0000256" key="1">
    <source>
        <dbReference type="ARBA" id="ARBA00009995"/>
    </source>
</evidence>
<reference evidence="2 3" key="1">
    <citation type="submission" date="2024-02" db="EMBL/GenBank/DDBJ databases">
        <title>de novo genome assembly of Solanum bulbocastanum strain 11H21.</title>
        <authorList>
            <person name="Hosaka A.J."/>
        </authorList>
    </citation>
    <scope>NUCLEOTIDE SEQUENCE [LARGE SCALE GENOMIC DNA]</scope>
    <source>
        <tissue evidence="2">Young leaves</tissue>
    </source>
</reference>
<dbReference type="GO" id="GO:0035251">
    <property type="term" value="F:UDP-glucosyltransferase activity"/>
    <property type="evidence" value="ECO:0007669"/>
    <property type="project" value="TreeGrafter"/>
</dbReference>
<gene>
    <name evidence="2" type="ORF">RDI58_018123</name>
</gene>